<dbReference type="SUPFAM" id="SSF55811">
    <property type="entry name" value="Nudix"/>
    <property type="match status" value="1"/>
</dbReference>
<evidence type="ECO:0000259" key="1">
    <source>
        <dbReference type="PROSITE" id="PS51462"/>
    </source>
</evidence>
<proteinExistence type="predicted"/>
<evidence type="ECO:0000313" key="2">
    <source>
        <dbReference type="EMBL" id="BBO87844.1"/>
    </source>
</evidence>
<dbReference type="PANTHER" id="PTHR43736:SF1">
    <property type="entry name" value="DIHYDRONEOPTERIN TRIPHOSPHATE DIPHOSPHATASE"/>
    <property type="match status" value="1"/>
</dbReference>
<dbReference type="Proteomes" id="UP000422108">
    <property type="component" value="Chromosome"/>
</dbReference>
<dbReference type="InterPro" id="IPR015797">
    <property type="entry name" value="NUDIX_hydrolase-like_dom_sf"/>
</dbReference>
<gene>
    <name evidence="2" type="ORF">DSCOOX_10240</name>
</gene>
<evidence type="ECO:0000313" key="3">
    <source>
        <dbReference type="Proteomes" id="UP000422108"/>
    </source>
</evidence>
<dbReference type="PANTHER" id="PTHR43736">
    <property type="entry name" value="ADP-RIBOSE PYROPHOSPHATASE"/>
    <property type="match status" value="1"/>
</dbReference>
<keyword evidence="3" id="KW-1185">Reference proteome</keyword>
<feature type="domain" description="Nudix hydrolase" evidence="1">
    <location>
        <begin position="9"/>
        <end position="63"/>
    </location>
</feature>
<dbReference type="RefSeq" id="WP_231716939.1">
    <property type="nucleotide sequence ID" value="NZ_AP021879.1"/>
</dbReference>
<accession>A0A5K8A630</accession>
<sequence length="63" mass="6503">MTTGKYPDGPRPAVGAVVFKGNAVLLVKRGKAPAHGMWAIPGGSVQLGETLGQAAEREILFGK</sequence>
<dbReference type="InterPro" id="IPR000086">
    <property type="entry name" value="NUDIX_hydrolase_dom"/>
</dbReference>
<dbReference type="PROSITE" id="PS51462">
    <property type="entry name" value="NUDIX"/>
    <property type="match status" value="1"/>
</dbReference>
<protein>
    <recommendedName>
        <fullName evidence="1">Nudix hydrolase domain-containing protein</fullName>
    </recommendedName>
</protein>
<dbReference type="Pfam" id="PF00293">
    <property type="entry name" value="NUDIX"/>
    <property type="match status" value="1"/>
</dbReference>
<reference evidence="2 3" key="1">
    <citation type="submission" date="2019-11" db="EMBL/GenBank/DDBJ databases">
        <title>Comparative genomics of hydrocarbon-degrading Desulfosarcina strains.</title>
        <authorList>
            <person name="Watanabe M."/>
            <person name="Kojima H."/>
            <person name="Fukui M."/>
        </authorList>
    </citation>
    <scope>NUCLEOTIDE SEQUENCE [LARGE SCALE GENOMIC DNA]</scope>
    <source>
        <strain evidence="3">oXyS1</strain>
    </source>
</reference>
<dbReference type="AlphaFoldDB" id="A0A5K8A630"/>
<name>A0A5K8A630_9BACT</name>
<dbReference type="EMBL" id="AP021879">
    <property type="protein sequence ID" value="BBO87844.1"/>
    <property type="molecule type" value="Genomic_DNA"/>
</dbReference>
<organism evidence="2 3">
    <name type="scientific">Desulfosarcina ovata subsp. ovata</name>
    <dbReference type="NCBI Taxonomy" id="2752305"/>
    <lineage>
        <taxon>Bacteria</taxon>
        <taxon>Pseudomonadati</taxon>
        <taxon>Thermodesulfobacteriota</taxon>
        <taxon>Desulfobacteria</taxon>
        <taxon>Desulfobacterales</taxon>
        <taxon>Desulfosarcinaceae</taxon>
        <taxon>Desulfosarcina</taxon>
    </lineage>
</organism>
<dbReference type="Gene3D" id="3.90.79.10">
    <property type="entry name" value="Nucleoside Triphosphate Pyrophosphohydrolase"/>
    <property type="match status" value="1"/>
</dbReference>